<dbReference type="STRING" id="68570.DC74_1698"/>
<feature type="region of interest" description="Disordered" evidence="8">
    <location>
        <begin position="1"/>
        <end position="21"/>
    </location>
</feature>
<dbReference type="PROSITE" id="PS51077">
    <property type="entry name" value="HTH_ICLR"/>
    <property type="match status" value="1"/>
</dbReference>
<comment type="caution">
    <text evidence="9">The sequence shown here is derived from an EMBL/GenBank/DDBJ whole genome shotgun (WGS) entry which is preliminary data.</text>
</comment>
<protein>
    <recommendedName>
        <fullName evidence="7">Glycerol operon regulatory protein</fullName>
    </recommendedName>
</protein>
<dbReference type="InterPro" id="IPR036390">
    <property type="entry name" value="WH_DNA-bd_sf"/>
</dbReference>
<evidence type="ECO:0000256" key="7">
    <source>
        <dbReference type="ARBA" id="ARBA00070406"/>
    </source>
</evidence>
<keyword evidence="3" id="KW-0238">DNA-binding</keyword>
<dbReference type="Gene3D" id="3.30.450.40">
    <property type="match status" value="1"/>
</dbReference>
<dbReference type="PANTHER" id="PTHR30136:SF24">
    <property type="entry name" value="HTH-TYPE TRANSCRIPTIONAL REPRESSOR ALLR"/>
    <property type="match status" value="1"/>
</dbReference>
<dbReference type="EMBL" id="BHXC01000006">
    <property type="protein sequence ID" value="GCB89827.1"/>
    <property type="molecule type" value="Genomic_DNA"/>
</dbReference>
<evidence type="ECO:0000313" key="10">
    <source>
        <dbReference type="Proteomes" id="UP000288351"/>
    </source>
</evidence>
<evidence type="ECO:0000256" key="3">
    <source>
        <dbReference type="ARBA" id="ARBA00023125"/>
    </source>
</evidence>
<evidence type="ECO:0000256" key="2">
    <source>
        <dbReference type="ARBA" id="ARBA00023015"/>
    </source>
</evidence>
<dbReference type="Proteomes" id="UP000288351">
    <property type="component" value="Unassembled WGS sequence"/>
</dbReference>
<dbReference type="FunFam" id="1.10.10.10:FF:000056">
    <property type="entry name" value="IclR family transcriptional regulator"/>
    <property type="match status" value="1"/>
</dbReference>
<organism evidence="9 10">
    <name type="scientific">Streptomyces noursei</name>
    <name type="common">Streptomyces albulus</name>
    <dbReference type="NCBI Taxonomy" id="1971"/>
    <lineage>
        <taxon>Bacteria</taxon>
        <taxon>Bacillati</taxon>
        <taxon>Actinomycetota</taxon>
        <taxon>Actinomycetes</taxon>
        <taxon>Kitasatosporales</taxon>
        <taxon>Streptomycetaceae</taxon>
        <taxon>Streptomyces</taxon>
    </lineage>
</organism>
<keyword evidence="1" id="KW-0319">Glycerol metabolism</keyword>
<keyword evidence="2" id="KW-0805">Transcription regulation</keyword>
<dbReference type="RefSeq" id="WP_016578740.1">
    <property type="nucleotide sequence ID" value="NZ_BHXC01000006.1"/>
</dbReference>
<evidence type="ECO:0000256" key="8">
    <source>
        <dbReference type="SAM" id="MobiDB-lite"/>
    </source>
</evidence>
<evidence type="ECO:0000256" key="6">
    <source>
        <dbReference type="ARBA" id="ARBA00058938"/>
    </source>
</evidence>
<dbReference type="PANTHER" id="PTHR30136">
    <property type="entry name" value="HELIX-TURN-HELIX TRANSCRIPTIONAL REGULATOR, ICLR FAMILY"/>
    <property type="match status" value="1"/>
</dbReference>
<dbReference type="GO" id="GO:0003700">
    <property type="term" value="F:DNA-binding transcription factor activity"/>
    <property type="evidence" value="ECO:0007669"/>
    <property type="project" value="TreeGrafter"/>
</dbReference>
<dbReference type="InterPro" id="IPR029016">
    <property type="entry name" value="GAF-like_dom_sf"/>
</dbReference>
<evidence type="ECO:0000256" key="5">
    <source>
        <dbReference type="ARBA" id="ARBA00023163"/>
    </source>
</evidence>
<dbReference type="SMART" id="SM00346">
    <property type="entry name" value="HTH_ICLR"/>
    <property type="match status" value="1"/>
</dbReference>
<dbReference type="Gene3D" id="1.10.10.10">
    <property type="entry name" value="Winged helix-like DNA-binding domain superfamily/Winged helix DNA-binding domain"/>
    <property type="match status" value="1"/>
</dbReference>
<keyword evidence="5" id="KW-0804">Transcription</keyword>
<name>A0A059W302_STRNR</name>
<dbReference type="Pfam" id="PF09339">
    <property type="entry name" value="HTH_IclR"/>
    <property type="match status" value="1"/>
</dbReference>
<dbReference type="eggNOG" id="COG1414">
    <property type="taxonomic scope" value="Bacteria"/>
</dbReference>
<dbReference type="PROSITE" id="PS51078">
    <property type="entry name" value="ICLR_ED"/>
    <property type="match status" value="1"/>
</dbReference>
<accession>A0A059W302</accession>
<feature type="compositionally biased region" description="Basic and acidic residues" evidence="8">
    <location>
        <begin position="1"/>
        <end position="17"/>
    </location>
</feature>
<sequence length="267" mass="27965">MAKTTDPADGRAEDRRGSGSVQSVDRAVSVLESLARLGEAGVTELADELGVHKSTAFRILGVLENRGLVEQEKERGKYFLGAGVLRLAGAAAIRLDISQEGQPVCRALADETGETANIAVLDGDAAVNIMQARGSAAVTAHNWLGRRTPLHATASGKVLLAHLPRERREALLGRTLPRFTDGTLTTAAAVREQLAAAHEDGFACTVEEFETGLNAVAAPVRSYDGTVIGAIGVSGPAYRMAPERLPELAKAAVQAAAELSRRMGHAG</sequence>
<dbReference type="AlphaFoldDB" id="A0A059W302"/>
<proteinExistence type="predicted"/>
<dbReference type="Pfam" id="PF01614">
    <property type="entry name" value="IclR_C"/>
    <property type="match status" value="1"/>
</dbReference>
<dbReference type="GO" id="GO:0003677">
    <property type="term" value="F:DNA binding"/>
    <property type="evidence" value="ECO:0007669"/>
    <property type="project" value="UniProtKB-KW"/>
</dbReference>
<comment type="function">
    <text evidence="6">May be an activator protein for the gylABX operon.</text>
</comment>
<dbReference type="InterPro" id="IPR005471">
    <property type="entry name" value="Tscrpt_reg_IclR_N"/>
</dbReference>
<evidence type="ECO:0000256" key="4">
    <source>
        <dbReference type="ARBA" id="ARBA00023159"/>
    </source>
</evidence>
<dbReference type="InterPro" id="IPR014757">
    <property type="entry name" value="Tscrpt_reg_IclR_C"/>
</dbReference>
<dbReference type="GO" id="GO:0045892">
    <property type="term" value="P:negative regulation of DNA-templated transcription"/>
    <property type="evidence" value="ECO:0007669"/>
    <property type="project" value="TreeGrafter"/>
</dbReference>
<dbReference type="InterPro" id="IPR036388">
    <property type="entry name" value="WH-like_DNA-bd_sf"/>
</dbReference>
<gene>
    <name evidence="9" type="ORF">SALB_02519</name>
</gene>
<dbReference type="InterPro" id="IPR050707">
    <property type="entry name" value="HTH_MetabolicPath_Reg"/>
</dbReference>
<keyword evidence="4" id="KW-0010">Activator</keyword>
<reference evidence="9 10" key="1">
    <citation type="journal article" date="2019" name="Microbiol. Resour. Announc.">
        <title>Draft Genome Sequence of the Most Traditional epsilon-Poly-l-Lysine Producer, Streptomyces albulus NBRC14147.</title>
        <authorList>
            <person name="Yamanaka K."/>
            <person name="Hamano Y."/>
        </authorList>
    </citation>
    <scope>NUCLEOTIDE SEQUENCE [LARGE SCALE GENOMIC DNA]</scope>
    <source>
        <strain evidence="9 10">NBRC 14147</strain>
    </source>
</reference>
<evidence type="ECO:0000256" key="1">
    <source>
        <dbReference type="ARBA" id="ARBA00022798"/>
    </source>
</evidence>
<dbReference type="SUPFAM" id="SSF55781">
    <property type="entry name" value="GAF domain-like"/>
    <property type="match status" value="1"/>
</dbReference>
<evidence type="ECO:0000313" key="9">
    <source>
        <dbReference type="EMBL" id="GCB89827.1"/>
    </source>
</evidence>
<dbReference type="SUPFAM" id="SSF46785">
    <property type="entry name" value="Winged helix' DNA-binding domain"/>
    <property type="match status" value="1"/>
</dbReference>
<dbReference type="GO" id="GO:0006071">
    <property type="term" value="P:glycerol metabolic process"/>
    <property type="evidence" value="ECO:0007669"/>
    <property type="project" value="UniProtKB-KW"/>
</dbReference>